<keyword evidence="9" id="KW-1185">Reference proteome</keyword>
<dbReference type="InterPro" id="IPR011009">
    <property type="entry name" value="Kinase-like_dom_sf"/>
</dbReference>
<keyword evidence="5" id="KW-0812">Transmembrane</keyword>
<keyword evidence="5" id="KW-0472">Membrane</keyword>
<organism evidence="8 9">
    <name type="scientific">Urochloa decumbens</name>
    <dbReference type="NCBI Taxonomy" id="240449"/>
    <lineage>
        <taxon>Eukaryota</taxon>
        <taxon>Viridiplantae</taxon>
        <taxon>Streptophyta</taxon>
        <taxon>Embryophyta</taxon>
        <taxon>Tracheophyta</taxon>
        <taxon>Spermatophyta</taxon>
        <taxon>Magnoliopsida</taxon>
        <taxon>Liliopsida</taxon>
        <taxon>Poales</taxon>
        <taxon>Poaceae</taxon>
        <taxon>PACMAD clade</taxon>
        <taxon>Panicoideae</taxon>
        <taxon>Panicodae</taxon>
        <taxon>Paniceae</taxon>
        <taxon>Melinidinae</taxon>
        <taxon>Urochloa</taxon>
    </lineage>
</organism>
<evidence type="ECO:0000259" key="6">
    <source>
        <dbReference type="PROSITE" id="PS50011"/>
    </source>
</evidence>
<accession>A0ABC9AMH9</accession>
<feature type="transmembrane region" description="Helical" evidence="5">
    <location>
        <begin position="277"/>
        <end position="296"/>
    </location>
</feature>
<evidence type="ECO:0000313" key="9">
    <source>
        <dbReference type="Proteomes" id="UP001497457"/>
    </source>
</evidence>
<keyword evidence="3" id="KW-1015">Disulfide bond</keyword>
<dbReference type="Proteomes" id="UP001497457">
    <property type="component" value="Chromosome 22rd"/>
</dbReference>
<keyword evidence="5" id="KW-1133">Transmembrane helix</keyword>
<protein>
    <submittedName>
        <fullName evidence="8">Uncharacterized protein</fullName>
    </submittedName>
</protein>
<feature type="domain" description="EGF-like" evidence="7">
    <location>
        <begin position="219"/>
        <end position="271"/>
    </location>
</feature>
<dbReference type="InterPro" id="IPR000719">
    <property type="entry name" value="Prot_kinase_dom"/>
</dbReference>
<dbReference type="InterPro" id="IPR000152">
    <property type="entry name" value="EGF-type_Asp/Asn_hydroxyl_site"/>
</dbReference>
<name>A0ABC9AMH9_9POAL</name>
<proteinExistence type="predicted"/>
<dbReference type="PROSITE" id="PS00010">
    <property type="entry name" value="ASX_HYDROXYL"/>
    <property type="match status" value="1"/>
</dbReference>
<evidence type="ECO:0000256" key="4">
    <source>
        <dbReference type="PROSITE-ProRule" id="PRU00076"/>
    </source>
</evidence>
<keyword evidence="1" id="KW-0547">Nucleotide-binding</keyword>
<dbReference type="SUPFAM" id="SSF56112">
    <property type="entry name" value="Protein kinase-like (PK-like)"/>
    <property type="match status" value="1"/>
</dbReference>
<dbReference type="SMART" id="SM00179">
    <property type="entry name" value="EGF_CA"/>
    <property type="match status" value="1"/>
</dbReference>
<evidence type="ECO:0000256" key="2">
    <source>
        <dbReference type="ARBA" id="ARBA00022840"/>
    </source>
</evidence>
<dbReference type="GO" id="GO:0005524">
    <property type="term" value="F:ATP binding"/>
    <property type="evidence" value="ECO:0007669"/>
    <property type="project" value="UniProtKB-KW"/>
</dbReference>
<dbReference type="InterPro" id="IPR000742">
    <property type="entry name" value="EGF"/>
</dbReference>
<evidence type="ECO:0000256" key="5">
    <source>
        <dbReference type="SAM" id="Phobius"/>
    </source>
</evidence>
<dbReference type="AlphaFoldDB" id="A0ABC9AMH9"/>
<dbReference type="Gene3D" id="2.10.25.10">
    <property type="entry name" value="Laminin"/>
    <property type="match status" value="1"/>
</dbReference>
<keyword evidence="2" id="KW-0067">ATP-binding</keyword>
<reference evidence="8" key="1">
    <citation type="submission" date="2024-10" db="EMBL/GenBank/DDBJ databases">
        <authorList>
            <person name="Ryan C."/>
        </authorList>
    </citation>
    <scope>NUCLEOTIDE SEQUENCE [LARGE SCALE GENOMIC DNA]</scope>
</reference>
<dbReference type="PANTHER" id="PTHR27005:SF162">
    <property type="entry name" value="OS11G0691500 PROTEIN"/>
    <property type="match status" value="1"/>
</dbReference>
<dbReference type="PANTHER" id="PTHR27005">
    <property type="entry name" value="WALL-ASSOCIATED RECEPTOR KINASE-LIKE 21"/>
    <property type="match status" value="1"/>
</dbReference>
<comment type="caution">
    <text evidence="4">Lacks conserved residue(s) required for the propagation of feature annotation.</text>
</comment>
<dbReference type="CDD" id="cd00054">
    <property type="entry name" value="EGF_CA"/>
    <property type="match status" value="1"/>
</dbReference>
<dbReference type="SMART" id="SM00181">
    <property type="entry name" value="EGF"/>
    <property type="match status" value="2"/>
</dbReference>
<dbReference type="EMBL" id="OZ075132">
    <property type="protein sequence ID" value="CAL4982574.1"/>
    <property type="molecule type" value="Genomic_DNA"/>
</dbReference>
<evidence type="ECO:0000259" key="7">
    <source>
        <dbReference type="PROSITE" id="PS50026"/>
    </source>
</evidence>
<dbReference type="InterPro" id="IPR001881">
    <property type="entry name" value="EGF-like_Ca-bd_dom"/>
</dbReference>
<keyword evidence="4" id="KW-0245">EGF-like domain</keyword>
<evidence type="ECO:0000256" key="1">
    <source>
        <dbReference type="ARBA" id="ARBA00022741"/>
    </source>
</evidence>
<dbReference type="SMART" id="SM00220">
    <property type="entry name" value="S_TKc"/>
    <property type="match status" value="1"/>
</dbReference>
<dbReference type="PROSITE" id="PS50026">
    <property type="entry name" value="EGF_3"/>
    <property type="match status" value="1"/>
</dbReference>
<feature type="domain" description="Protein kinase" evidence="6">
    <location>
        <begin position="128"/>
        <end position="463"/>
    </location>
</feature>
<evidence type="ECO:0000313" key="8">
    <source>
        <dbReference type="EMBL" id="CAL4982574.1"/>
    </source>
</evidence>
<sequence>MYSLTCNHSFDPPRLYVGDNEVLDISLETGEMRILTAVSSQCYSPVNETAGVTTSVSNSLKVTQLLISTSRNEFTAIGCNTLALLRSRSYYTGCITSCHYSDGRAKKRVWRYSPCSYAFVAQKDWYDFEREDLVRNNSFARKFGNRTLTEVPLVLDWAIRADGHCPPSTNKDGALEEPTASACVSTNSHCVNASHGFGYLCYCSKGYIGNPYVTGGCTNINECELRKSDPTRYEKQYPCGSGSTCYDTPGDYKCKCNFGRRGDGKGDTGCQLIFPRYAIAVVATFVVSVLACFVIAELKKHVHAGEYNHVHGDVKSGNILLDNDLTPKVSDFGSSKLVSIASMYSKWCVSGDMSYIDPVYIKSGRFTEKSDVYSFGVVLLELITRKTAKYGDNSLPLDFVKCCKEEGNGRKLYDRDIMKSDDRQSHCHMECLDRIGKLAVRCLKEDVEERPTMAEVVEELKEVKSKACGDKSTLMKKADC</sequence>
<dbReference type="Pfam" id="PF07714">
    <property type="entry name" value="PK_Tyr_Ser-Thr"/>
    <property type="match status" value="1"/>
</dbReference>
<gene>
    <name evidence="8" type="ORF">URODEC1_LOCUS56679</name>
</gene>
<dbReference type="InterPro" id="IPR045274">
    <property type="entry name" value="WAK-like"/>
</dbReference>
<dbReference type="Gene3D" id="1.10.510.10">
    <property type="entry name" value="Transferase(Phosphotransferase) domain 1"/>
    <property type="match status" value="1"/>
</dbReference>
<evidence type="ECO:0000256" key="3">
    <source>
        <dbReference type="ARBA" id="ARBA00023157"/>
    </source>
</evidence>
<dbReference type="InterPro" id="IPR001245">
    <property type="entry name" value="Ser-Thr/Tyr_kinase_cat_dom"/>
</dbReference>
<dbReference type="PROSITE" id="PS50011">
    <property type="entry name" value="PROTEIN_KINASE_DOM"/>
    <property type="match status" value="1"/>
</dbReference>